<dbReference type="Proteomes" id="UP000708208">
    <property type="component" value="Unassembled WGS sequence"/>
</dbReference>
<sequence>MSDVPDYSCFQQFRENHCPSCVLDGGLFFRLFNNSYCCTYDLSAVDGGIVSVISNSTACPVISNNNGQNTDDGFGGFGLVPLLSSAAIGAACAELAVANDEDEDVEDERMLQKLRMWGKTGKVRVVKKRSDTTSLSE</sequence>
<evidence type="ECO:0000313" key="1">
    <source>
        <dbReference type="EMBL" id="CAG7727471.1"/>
    </source>
</evidence>
<dbReference type="AlphaFoldDB" id="A0A8J2K3Z7"/>
<accession>A0A8J2K3Z7</accession>
<name>A0A8J2K3Z7_9HEXA</name>
<dbReference type="EMBL" id="CAJVCH010148963">
    <property type="protein sequence ID" value="CAG7727471.1"/>
    <property type="molecule type" value="Genomic_DNA"/>
</dbReference>
<comment type="caution">
    <text evidence="1">The sequence shown here is derived from an EMBL/GenBank/DDBJ whole genome shotgun (WGS) entry which is preliminary data.</text>
</comment>
<gene>
    <name evidence="1" type="ORF">AFUS01_LOCUS16312</name>
</gene>
<proteinExistence type="predicted"/>
<reference evidence="1" key="1">
    <citation type="submission" date="2021-06" db="EMBL/GenBank/DDBJ databases">
        <authorList>
            <person name="Hodson N. C."/>
            <person name="Mongue J. A."/>
            <person name="Jaron S. K."/>
        </authorList>
    </citation>
    <scope>NUCLEOTIDE SEQUENCE</scope>
</reference>
<protein>
    <submittedName>
        <fullName evidence="1">Uncharacterized protein</fullName>
    </submittedName>
</protein>
<keyword evidence="2" id="KW-1185">Reference proteome</keyword>
<organism evidence="1 2">
    <name type="scientific">Allacma fusca</name>
    <dbReference type="NCBI Taxonomy" id="39272"/>
    <lineage>
        <taxon>Eukaryota</taxon>
        <taxon>Metazoa</taxon>
        <taxon>Ecdysozoa</taxon>
        <taxon>Arthropoda</taxon>
        <taxon>Hexapoda</taxon>
        <taxon>Collembola</taxon>
        <taxon>Symphypleona</taxon>
        <taxon>Sminthuridae</taxon>
        <taxon>Allacma</taxon>
    </lineage>
</organism>
<evidence type="ECO:0000313" key="2">
    <source>
        <dbReference type="Proteomes" id="UP000708208"/>
    </source>
</evidence>